<gene>
    <name evidence="1" type="ORF">FO508_01470</name>
</gene>
<reference evidence="1" key="1">
    <citation type="submission" date="2019-07" db="EMBL/GenBank/DDBJ databases">
        <title>Phylogenomic Reclassification of ATCC Bacillus Strains and Various Taxa within the Genus Bacillus.</title>
        <authorList>
            <person name="Riojas M.A."/>
            <person name="Frank A.M."/>
            <person name="Fenn S.L."/>
            <person name="King S."/>
            <person name="Brower S."/>
            <person name="Hazbon M.H."/>
        </authorList>
    </citation>
    <scope>NUCLEOTIDE SEQUENCE</scope>
    <source>
        <strain evidence="1">ATCC 27142</strain>
    </source>
</reference>
<comment type="caution">
    <text evidence="1">The sequence shown here is derived from an EMBL/GenBank/DDBJ whole genome shotgun (WGS) entry which is preliminary data.</text>
</comment>
<evidence type="ECO:0000313" key="2">
    <source>
        <dbReference type="Proteomes" id="UP001182042"/>
    </source>
</evidence>
<accession>A0AAE3WHI7</accession>
<evidence type="ECO:0000313" key="1">
    <source>
        <dbReference type="EMBL" id="MDR4249017.1"/>
    </source>
</evidence>
<proteinExistence type="predicted"/>
<organism evidence="1 2">
    <name type="scientific">Bacillus pumilus</name>
    <name type="common">Bacillus mesentericus</name>
    <dbReference type="NCBI Taxonomy" id="1408"/>
    <lineage>
        <taxon>Bacteria</taxon>
        <taxon>Bacillati</taxon>
        <taxon>Bacillota</taxon>
        <taxon>Bacilli</taxon>
        <taxon>Bacillales</taxon>
        <taxon>Bacillaceae</taxon>
        <taxon>Bacillus</taxon>
    </lineage>
</organism>
<dbReference type="EMBL" id="VKQA01000001">
    <property type="protein sequence ID" value="MDR4249017.1"/>
    <property type="molecule type" value="Genomic_DNA"/>
</dbReference>
<dbReference type="AlphaFoldDB" id="A0AAE3WHI7"/>
<name>A0AAE3WHI7_BACPU</name>
<dbReference type="Proteomes" id="UP001182042">
    <property type="component" value="Unassembled WGS sequence"/>
</dbReference>
<dbReference type="RefSeq" id="WP_309415399.1">
    <property type="nucleotide sequence ID" value="NZ_CP187658.1"/>
</dbReference>
<protein>
    <submittedName>
        <fullName evidence="1">Uncharacterized protein</fullName>
    </submittedName>
</protein>
<sequence>MKKISFETEKPNDWRKKNRVQLNEDQKNIVESLEKMLDDAKSGKINKMIAVSEVEQDQYALVYRGATYQEALNMTHTLMDYMFEQWYREEE</sequence>